<reference evidence="2 3" key="1">
    <citation type="journal article" date="2023" name="Sci. Data">
        <title>Genome assembly of the Korean intertidal mud-creeper Batillaria attramentaria.</title>
        <authorList>
            <person name="Patra A.K."/>
            <person name="Ho P.T."/>
            <person name="Jun S."/>
            <person name="Lee S.J."/>
            <person name="Kim Y."/>
            <person name="Won Y.J."/>
        </authorList>
    </citation>
    <scope>NUCLEOTIDE SEQUENCE [LARGE SCALE GENOMIC DNA]</scope>
    <source>
        <strain evidence="2">Wonlab-2016</strain>
    </source>
</reference>
<gene>
    <name evidence="2" type="ORF">BaRGS_00006567</name>
</gene>
<accession>A0ABD0LSX6</accession>
<evidence type="ECO:0000256" key="1">
    <source>
        <dbReference type="SAM" id="MobiDB-lite"/>
    </source>
</evidence>
<organism evidence="2 3">
    <name type="scientific">Batillaria attramentaria</name>
    <dbReference type="NCBI Taxonomy" id="370345"/>
    <lineage>
        <taxon>Eukaryota</taxon>
        <taxon>Metazoa</taxon>
        <taxon>Spiralia</taxon>
        <taxon>Lophotrochozoa</taxon>
        <taxon>Mollusca</taxon>
        <taxon>Gastropoda</taxon>
        <taxon>Caenogastropoda</taxon>
        <taxon>Sorbeoconcha</taxon>
        <taxon>Cerithioidea</taxon>
        <taxon>Batillariidae</taxon>
        <taxon>Batillaria</taxon>
    </lineage>
</organism>
<evidence type="ECO:0000313" key="3">
    <source>
        <dbReference type="Proteomes" id="UP001519460"/>
    </source>
</evidence>
<proteinExistence type="predicted"/>
<keyword evidence="3" id="KW-1185">Reference proteome</keyword>
<name>A0ABD0LSX6_9CAEN</name>
<evidence type="ECO:0000313" key="2">
    <source>
        <dbReference type="EMBL" id="KAK7502203.1"/>
    </source>
</evidence>
<feature type="non-terminal residue" evidence="2">
    <location>
        <position position="226"/>
    </location>
</feature>
<feature type="region of interest" description="Disordered" evidence="1">
    <location>
        <begin position="1"/>
        <end position="23"/>
    </location>
</feature>
<dbReference type="Proteomes" id="UP001519460">
    <property type="component" value="Unassembled WGS sequence"/>
</dbReference>
<sequence length="226" mass="25350">MDTQGGEDRDSAKRRRKDAYRQDLELQMKEKDAARVRERLQDMNVNASGWLDPEKRPDRFKPLGGVHWTEQRDRRDPEVKPYHTLFLYGRLGAPSTPPRASSPTQRVPWVRRRPRRWIPNTSEQVVVDRSPRLAEPAVVYDRSPRLIQHRVHLDTPAGLKYHPVTYAGAGPAAPTGSIDQAYNFYATRNLENGGGGGGGGSIVQPLVIPYVDNRPIIVSGQNQGGG</sequence>
<protein>
    <submittedName>
        <fullName evidence="2">Uncharacterized protein</fullName>
    </submittedName>
</protein>
<comment type="caution">
    <text evidence="2">The sequence shown here is derived from an EMBL/GenBank/DDBJ whole genome shotgun (WGS) entry which is preliminary data.</text>
</comment>
<feature type="compositionally biased region" description="Basic and acidic residues" evidence="1">
    <location>
        <begin position="1"/>
        <end position="11"/>
    </location>
</feature>
<dbReference type="EMBL" id="JACVVK020000027">
    <property type="protein sequence ID" value="KAK7502203.1"/>
    <property type="molecule type" value="Genomic_DNA"/>
</dbReference>
<dbReference type="AlphaFoldDB" id="A0ABD0LSX6"/>